<feature type="domain" description="Oxidoreductase molybdopterin-binding" evidence="5">
    <location>
        <begin position="47"/>
        <end position="214"/>
    </location>
</feature>
<accession>A0A2T0ZXP9</accession>
<dbReference type="GO" id="GO:0030151">
    <property type="term" value="F:molybdenum ion binding"/>
    <property type="evidence" value="ECO:0007669"/>
    <property type="project" value="InterPro"/>
</dbReference>
<evidence type="ECO:0000313" key="8">
    <source>
        <dbReference type="Proteomes" id="UP000237752"/>
    </source>
</evidence>
<dbReference type="SUPFAM" id="SSF81296">
    <property type="entry name" value="E set domains"/>
    <property type="match status" value="1"/>
</dbReference>
<dbReference type="InterPro" id="IPR000572">
    <property type="entry name" value="OxRdtase_Mopterin-bd_dom"/>
</dbReference>
<dbReference type="EMBL" id="PVUE01000013">
    <property type="protein sequence ID" value="PRZ40848.1"/>
    <property type="molecule type" value="Genomic_DNA"/>
</dbReference>
<dbReference type="RefSeq" id="WP_106349787.1">
    <property type="nucleotide sequence ID" value="NZ_PVUE01000013.1"/>
</dbReference>
<feature type="domain" description="Moybdenum cofactor oxidoreductase dimerisation" evidence="6">
    <location>
        <begin position="239"/>
        <end position="347"/>
    </location>
</feature>
<dbReference type="PANTHER" id="PTHR19372:SF7">
    <property type="entry name" value="SULFITE OXIDASE, MITOCHONDRIAL"/>
    <property type="match status" value="1"/>
</dbReference>
<dbReference type="Pfam" id="PF03404">
    <property type="entry name" value="Mo-co_dimer"/>
    <property type="match status" value="1"/>
</dbReference>
<comment type="caution">
    <text evidence="7">The sequence shown here is derived from an EMBL/GenBank/DDBJ whole genome shotgun (WGS) entry which is preliminary data.</text>
</comment>
<dbReference type="GO" id="GO:0006790">
    <property type="term" value="P:sulfur compound metabolic process"/>
    <property type="evidence" value="ECO:0007669"/>
    <property type="project" value="TreeGrafter"/>
</dbReference>
<dbReference type="InterPro" id="IPR014756">
    <property type="entry name" value="Ig_E-set"/>
</dbReference>
<dbReference type="GO" id="GO:0020037">
    <property type="term" value="F:heme binding"/>
    <property type="evidence" value="ECO:0007669"/>
    <property type="project" value="TreeGrafter"/>
</dbReference>
<dbReference type="Proteomes" id="UP000237752">
    <property type="component" value="Unassembled WGS sequence"/>
</dbReference>
<keyword evidence="3" id="KW-0479">Metal-binding</keyword>
<dbReference type="InterPro" id="IPR008335">
    <property type="entry name" value="Mopterin_OxRdtase_euk"/>
</dbReference>
<dbReference type="PANTHER" id="PTHR19372">
    <property type="entry name" value="SULFITE REDUCTASE"/>
    <property type="match status" value="1"/>
</dbReference>
<protein>
    <submittedName>
        <fullName evidence="7">Molybdenum-dependent oxidoreductase-like protein</fullName>
    </submittedName>
</protein>
<evidence type="ECO:0000313" key="7">
    <source>
        <dbReference type="EMBL" id="PRZ40848.1"/>
    </source>
</evidence>
<proteinExistence type="predicted"/>
<evidence type="ECO:0000256" key="1">
    <source>
        <dbReference type="ARBA" id="ARBA00001924"/>
    </source>
</evidence>
<dbReference type="Gene3D" id="3.90.420.10">
    <property type="entry name" value="Oxidoreductase, molybdopterin-binding domain"/>
    <property type="match status" value="1"/>
</dbReference>
<dbReference type="InterPro" id="IPR005066">
    <property type="entry name" value="MoCF_OxRdtse_dimer"/>
</dbReference>
<organism evidence="7 8">
    <name type="scientific">Antricoccus suffuscus</name>
    <dbReference type="NCBI Taxonomy" id="1629062"/>
    <lineage>
        <taxon>Bacteria</taxon>
        <taxon>Bacillati</taxon>
        <taxon>Actinomycetota</taxon>
        <taxon>Actinomycetes</taxon>
        <taxon>Geodermatophilales</taxon>
        <taxon>Antricoccaceae</taxon>
        <taxon>Antricoccus</taxon>
    </lineage>
</organism>
<evidence type="ECO:0000256" key="3">
    <source>
        <dbReference type="ARBA" id="ARBA00022723"/>
    </source>
</evidence>
<dbReference type="GO" id="GO:0043546">
    <property type="term" value="F:molybdopterin cofactor binding"/>
    <property type="evidence" value="ECO:0007669"/>
    <property type="project" value="TreeGrafter"/>
</dbReference>
<gene>
    <name evidence="7" type="ORF">CLV47_11313</name>
</gene>
<evidence type="ECO:0000259" key="6">
    <source>
        <dbReference type="Pfam" id="PF03404"/>
    </source>
</evidence>
<dbReference type="GO" id="GO:0008482">
    <property type="term" value="F:sulfite oxidase activity"/>
    <property type="evidence" value="ECO:0007669"/>
    <property type="project" value="TreeGrafter"/>
</dbReference>
<dbReference type="Gene3D" id="2.60.40.650">
    <property type="match status" value="1"/>
</dbReference>
<comment type="cofactor">
    <cofactor evidence="1">
        <name>Mo-molybdopterin</name>
        <dbReference type="ChEBI" id="CHEBI:71302"/>
    </cofactor>
</comment>
<evidence type="ECO:0000256" key="4">
    <source>
        <dbReference type="ARBA" id="ARBA00023002"/>
    </source>
</evidence>
<keyword evidence="8" id="KW-1185">Reference proteome</keyword>
<evidence type="ECO:0000256" key="2">
    <source>
        <dbReference type="ARBA" id="ARBA00022505"/>
    </source>
</evidence>
<dbReference type="Pfam" id="PF00174">
    <property type="entry name" value="Oxidored_molyb"/>
    <property type="match status" value="1"/>
</dbReference>
<dbReference type="AlphaFoldDB" id="A0A2T0ZXP9"/>
<dbReference type="SUPFAM" id="SSF56524">
    <property type="entry name" value="Oxidoreductase molybdopterin-binding domain"/>
    <property type="match status" value="1"/>
</dbReference>
<dbReference type="PRINTS" id="PR00407">
    <property type="entry name" value="EUMOPTERIN"/>
</dbReference>
<keyword evidence="4" id="KW-0560">Oxidoreductase</keyword>
<dbReference type="OrthoDB" id="9795587at2"/>
<name>A0A2T0ZXP9_9ACTN</name>
<evidence type="ECO:0000259" key="5">
    <source>
        <dbReference type="Pfam" id="PF00174"/>
    </source>
</evidence>
<keyword evidence="2" id="KW-0500">Molybdenum</keyword>
<dbReference type="InterPro" id="IPR036374">
    <property type="entry name" value="OxRdtase_Mopterin-bd_sf"/>
</dbReference>
<sequence>MERLALHPRSYDKSGALQMAEVPLIAHRGGLSEAQFIVHHYDQPEVADQETLVVTSLDGTSRSIDIETIKSLPTREVTAVLECAGNGRGFLAQRAPGNQFGLGLFHQAKWRGVSVRDILRDDDISQQDWTTLVVQSSDEGVAMPENVHAQFGKGLVRSKALHPDTILAWQVNGQDLPRNHGAPVRLVVPGWYGIWWAKWVKSLALTDRPYKEFWQHERYTYQTADGTIIAPVTEHLPRAVIVAPESNDEVFDDTEVSILAWAGETPVAAVELTVDDGASWTSATVVEAAPTPFAWGRYRAAISTGLPRGRRRLAVRATDINGRTQSWQPAMNRLGYGNNGIHTIEIELLPSRPAEA</sequence>
<reference evidence="7 8" key="1">
    <citation type="submission" date="2018-03" db="EMBL/GenBank/DDBJ databases">
        <title>Genomic Encyclopedia of Archaeal and Bacterial Type Strains, Phase II (KMG-II): from individual species to whole genera.</title>
        <authorList>
            <person name="Goeker M."/>
        </authorList>
    </citation>
    <scope>NUCLEOTIDE SEQUENCE [LARGE SCALE GENOMIC DNA]</scope>
    <source>
        <strain evidence="7 8">DSM 100065</strain>
    </source>
</reference>